<evidence type="ECO:0000313" key="1">
    <source>
        <dbReference type="EMBL" id="TNJ34194.1"/>
    </source>
</evidence>
<accession>A0A5C4RTB9</accession>
<protein>
    <submittedName>
        <fullName evidence="1">Uncharacterized protein</fullName>
    </submittedName>
</protein>
<dbReference type="RefSeq" id="WP_139626948.1">
    <property type="nucleotide sequence ID" value="NZ_VDCI01000011.1"/>
</dbReference>
<name>A0A5C4RTB9_PROVB</name>
<comment type="caution">
    <text evidence="1">The sequence shown here is derived from an EMBL/GenBank/DDBJ whole genome shotgun (WGS) entry which is preliminary data.</text>
</comment>
<evidence type="ECO:0000313" key="2">
    <source>
        <dbReference type="Proteomes" id="UP000309544"/>
    </source>
</evidence>
<keyword evidence="2" id="KW-1185">Reference proteome</keyword>
<dbReference type="EMBL" id="VDCI01000011">
    <property type="protein sequence ID" value="TNJ34194.1"/>
    <property type="molecule type" value="Genomic_DNA"/>
</dbReference>
<proteinExistence type="predicted"/>
<dbReference type="AlphaFoldDB" id="A0A5C4RTB9"/>
<sequence>MAGEREVGRSLREFTRQLYAETAAVVETLFTDASDNEGLRLSSVRICCGTSEVNYNGTVYLLPESTPWLAELRFVSEQFSSSGNATPGEMSLVDRSSCLVADWPCSYLQGVGSSWSTRLAAEELQTIADLAGLGHADVLALGRRLRSTRVVEFYYKARAALMPCPELPASVLDDRKVFELLVMPSEEVLQQAPGLTSLMVGRLEEFLGTLVAVVTDKALQRYTLGQLLGR</sequence>
<organism evidence="1 2">
    <name type="scientific">Prosthecochloris vibrioformis</name>
    <name type="common">Chlorobium vibrioforme</name>
    <dbReference type="NCBI Taxonomy" id="1098"/>
    <lineage>
        <taxon>Bacteria</taxon>
        <taxon>Pseudomonadati</taxon>
        <taxon>Chlorobiota</taxon>
        <taxon>Chlorobiia</taxon>
        <taxon>Chlorobiales</taxon>
        <taxon>Chlorobiaceae</taxon>
        <taxon>Prosthecochloris</taxon>
    </lineage>
</organism>
<dbReference type="Proteomes" id="UP000309544">
    <property type="component" value="Unassembled WGS sequence"/>
</dbReference>
<reference evidence="1 2" key="1">
    <citation type="submission" date="2019-05" db="EMBL/GenBank/DDBJ databases">
        <title>Draft Whole-Genome sequence of the green sulfur bacterium Prosthecochloris vibrioformis DSM 260.</title>
        <authorList>
            <person name="Meyer T.E."/>
            <person name="Kyndt J.A."/>
        </authorList>
    </citation>
    <scope>NUCLEOTIDE SEQUENCE [LARGE SCALE GENOMIC DNA]</scope>
    <source>
        <strain evidence="1 2">DSM 260</strain>
    </source>
</reference>
<gene>
    <name evidence="1" type="ORF">FGF68_10180</name>
</gene>